<comment type="similarity">
    <text evidence="1">Belongs to the glycosyltransferase 2 family.</text>
</comment>
<keyword evidence="2" id="KW-0328">Glycosyltransferase</keyword>
<feature type="transmembrane region" description="Helical" evidence="4">
    <location>
        <begin position="6"/>
        <end position="28"/>
    </location>
</feature>
<evidence type="ECO:0000256" key="1">
    <source>
        <dbReference type="ARBA" id="ARBA00006739"/>
    </source>
</evidence>
<keyword evidence="4" id="KW-0472">Membrane</keyword>
<dbReference type="RefSeq" id="WP_109605505.1">
    <property type="nucleotide sequence ID" value="NZ_QGGI01000015.1"/>
</dbReference>
<reference evidence="6 7" key="1">
    <citation type="submission" date="2018-05" db="EMBL/GenBank/DDBJ databases">
        <title>Genomic Encyclopedia of Type Strains, Phase IV (KMG-IV): sequencing the most valuable type-strain genomes for metagenomic binning, comparative biology and taxonomic classification.</title>
        <authorList>
            <person name="Goeker M."/>
        </authorList>
    </citation>
    <scope>NUCLEOTIDE SEQUENCE [LARGE SCALE GENOMIC DNA]</scope>
    <source>
        <strain evidence="6 7">DSM 24906</strain>
    </source>
</reference>
<feature type="domain" description="Glycosyltransferase 2-like" evidence="5">
    <location>
        <begin position="529"/>
        <end position="653"/>
    </location>
</feature>
<dbReference type="Pfam" id="PF00535">
    <property type="entry name" value="Glycos_transf_2"/>
    <property type="match status" value="1"/>
</dbReference>
<dbReference type="PANTHER" id="PTHR43630">
    <property type="entry name" value="POLY-BETA-1,6-N-ACETYL-D-GLUCOSAMINE SYNTHASE"/>
    <property type="match status" value="1"/>
</dbReference>
<keyword evidence="3" id="KW-0808">Transferase</keyword>
<dbReference type="PANTHER" id="PTHR43630:SF1">
    <property type="entry name" value="POLY-BETA-1,6-N-ACETYL-D-GLUCOSAMINE SYNTHASE"/>
    <property type="match status" value="1"/>
</dbReference>
<dbReference type="CDD" id="cd06423">
    <property type="entry name" value="CESA_like"/>
    <property type="match status" value="1"/>
</dbReference>
<feature type="transmembrane region" description="Helical" evidence="4">
    <location>
        <begin position="439"/>
        <end position="458"/>
    </location>
</feature>
<dbReference type="AlphaFoldDB" id="A0AA45C5K3"/>
<dbReference type="InterPro" id="IPR011989">
    <property type="entry name" value="ARM-like"/>
</dbReference>
<accession>A0AA45C5K3</accession>
<comment type="caution">
    <text evidence="6">The sequence shown here is derived from an EMBL/GenBank/DDBJ whole genome shotgun (WGS) entry which is preliminary data.</text>
</comment>
<feature type="transmembrane region" description="Helical" evidence="4">
    <location>
        <begin position="862"/>
        <end position="883"/>
    </location>
</feature>
<dbReference type="Gene3D" id="3.90.550.10">
    <property type="entry name" value="Spore Coat Polysaccharide Biosynthesis Protein SpsA, Chain A"/>
    <property type="match status" value="1"/>
</dbReference>
<dbReference type="SUPFAM" id="SSF48371">
    <property type="entry name" value="ARM repeat"/>
    <property type="match status" value="1"/>
</dbReference>
<evidence type="ECO:0000313" key="7">
    <source>
        <dbReference type="Proteomes" id="UP000245921"/>
    </source>
</evidence>
<feature type="transmembrane region" description="Helical" evidence="4">
    <location>
        <begin position="478"/>
        <end position="502"/>
    </location>
</feature>
<evidence type="ECO:0000256" key="2">
    <source>
        <dbReference type="ARBA" id="ARBA00022676"/>
    </source>
</evidence>
<evidence type="ECO:0000313" key="6">
    <source>
        <dbReference type="EMBL" id="PWJ89305.1"/>
    </source>
</evidence>
<sequence length="946" mass="111240">MILDKQIIINLFIFFAIIDTLLIIGIILEKYLKKYQRIKLNNMQNLISKNINNPLEIKIEEPKYFMQAYAQMNQSIMIDEKTKKEFMELIKKYDIEKKYIKRINSKIKSNLIQAIVYLGEIGTEECRLVLEEKFENENDYIIKLYIAYSLYKIHNKNSIPILVESLINSPKPYKEKIQVMLSKFENDFHDYILTILDRKEIEIQMMIIYFASHYMDTKLKSYLISKSRDENIEISRAAVQSLSKNYFNILNDAYYLYNKDLQIQKTVIKTLSKINTKENIDQLIPFLENDETYEYAIYSLSNILRENPKFLEYLIDIFENEKNNKIKKNLANVISIKIEYFFFKLLTNEKDKYANLIYNIILSDVIGDTIDFLNKNKNIPIERIILPYLKKAIKKNEYIKKEFQLYINKRILNELSLKRIIQKPPKKDTKREKDKIENLIKILIGVFTFFPLLFVLRHGKIIPDITFIEGLKLYIYDFNWYLIIYVVILNAIYLILVIISYFEQLHQEKMWNLKFKGLLYTFKILPGISIIAPAYNETEIIIESTNALLNLQYPDYDVIVVNDGSTDDTLEKLIDYFNLEKTDYILNKNLNTKPIRGIYINKSIPKLIVVDKENGGKADSLNTGLNISKKEFFCGIDADSILESDALLKITSLKMDTDHEMIAIGGNILPLNGCKVSKGYIEKINLPFKTIERFQTVEYIRSFMAGRLGWARINSMLIISGAFGLFNRKRIIEAGGYLSEQGKYKKDTVGEDMELVVRINRDMYDKKIKHKIGYSYNANCWTEVPPSYLNLYKQRDRWHRGLIDILIFHRNLMFNPRYGKMGFISIPYFFIFELIGPLIEIQGYLMIVLAGFFNILSLKMGFLLFLTTIFIGVTTSLASLIIAEDEVNYFSKKETFLLILFSFLENFGPRQFMSFVRLNAFNNSLKKPMGWSKFERIGFEDKDKKQ</sequence>
<dbReference type="InterPro" id="IPR029044">
    <property type="entry name" value="Nucleotide-diphossugar_trans"/>
</dbReference>
<dbReference type="Proteomes" id="UP000245921">
    <property type="component" value="Unassembled WGS sequence"/>
</dbReference>
<feature type="transmembrane region" description="Helical" evidence="4">
    <location>
        <begin position="826"/>
        <end position="856"/>
    </location>
</feature>
<keyword evidence="4" id="KW-0812">Transmembrane</keyword>
<dbReference type="EMBL" id="QGGI01000015">
    <property type="protein sequence ID" value="PWJ89305.1"/>
    <property type="molecule type" value="Genomic_DNA"/>
</dbReference>
<dbReference type="SUPFAM" id="SSF53448">
    <property type="entry name" value="Nucleotide-diphospho-sugar transferases"/>
    <property type="match status" value="1"/>
</dbReference>
<keyword evidence="7" id="KW-1185">Reference proteome</keyword>
<organism evidence="6 7">
    <name type="scientific">Oceanotoga teriensis</name>
    <dbReference type="NCBI Taxonomy" id="515440"/>
    <lineage>
        <taxon>Bacteria</taxon>
        <taxon>Thermotogati</taxon>
        <taxon>Thermotogota</taxon>
        <taxon>Thermotogae</taxon>
        <taxon>Petrotogales</taxon>
        <taxon>Petrotogaceae</taxon>
        <taxon>Oceanotoga</taxon>
    </lineage>
</organism>
<evidence type="ECO:0000259" key="5">
    <source>
        <dbReference type="Pfam" id="PF00535"/>
    </source>
</evidence>
<proteinExistence type="inferred from homology"/>
<dbReference type="InterPro" id="IPR001173">
    <property type="entry name" value="Glyco_trans_2-like"/>
</dbReference>
<evidence type="ECO:0000256" key="4">
    <source>
        <dbReference type="SAM" id="Phobius"/>
    </source>
</evidence>
<dbReference type="Gene3D" id="1.25.10.10">
    <property type="entry name" value="Leucine-rich Repeat Variant"/>
    <property type="match status" value="1"/>
</dbReference>
<dbReference type="GO" id="GO:0016757">
    <property type="term" value="F:glycosyltransferase activity"/>
    <property type="evidence" value="ECO:0007669"/>
    <property type="project" value="UniProtKB-KW"/>
</dbReference>
<keyword evidence="4" id="KW-1133">Transmembrane helix</keyword>
<evidence type="ECO:0000256" key="3">
    <source>
        <dbReference type="ARBA" id="ARBA00022679"/>
    </source>
</evidence>
<protein>
    <submittedName>
        <fullName evidence="6">Cellulose synthase/poly-beta-1,6-N-acetylglucosamine synthase-like glycosyltransferase</fullName>
    </submittedName>
</protein>
<dbReference type="InterPro" id="IPR016024">
    <property type="entry name" value="ARM-type_fold"/>
</dbReference>
<gene>
    <name evidence="6" type="ORF">C7380_11531</name>
</gene>
<name>A0AA45C5K3_9BACT</name>